<reference evidence="1 2" key="2">
    <citation type="submission" date="2017-10" db="EMBL/GenBank/DDBJ databases">
        <title>Genome analyses suggest a sexual origin of heterokaryosis in a supposedly ancient asexual fungus.</title>
        <authorList>
            <person name="Corradi N."/>
            <person name="Sedzielewska K."/>
            <person name="Noel J."/>
            <person name="Charron P."/>
            <person name="Farinelli L."/>
            <person name="Marton T."/>
            <person name="Kruger M."/>
            <person name="Pelin A."/>
            <person name="Brachmann A."/>
            <person name="Corradi N."/>
        </authorList>
    </citation>
    <scope>NUCLEOTIDE SEQUENCE [LARGE SCALE GENOMIC DNA]</scope>
    <source>
        <strain evidence="1 2">A1</strain>
    </source>
</reference>
<name>A0A2N0RC86_9GLOM</name>
<dbReference type="VEuPathDB" id="FungiDB:RhiirFUN_016946"/>
<organism evidence="1 2">
    <name type="scientific">Rhizophagus irregularis</name>
    <dbReference type="NCBI Taxonomy" id="588596"/>
    <lineage>
        <taxon>Eukaryota</taxon>
        <taxon>Fungi</taxon>
        <taxon>Fungi incertae sedis</taxon>
        <taxon>Mucoromycota</taxon>
        <taxon>Glomeromycotina</taxon>
        <taxon>Glomeromycetes</taxon>
        <taxon>Glomerales</taxon>
        <taxon>Glomeraceae</taxon>
        <taxon>Rhizophagus</taxon>
    </lineage>
</organism>
<protein>
    <recommendedName>
        <fullName evidence="3">F-box domain-containing protein</fullName>
    </recommendedName>
</protein>
<accession>A0A2N0RC86</accession>
<comment type="caution">
    <text evidence="1">The sequence shown here is derived from an EMBL/GenBank/DDBJ whole genome shotgun (WGS) entry which is preliminary data.</text>
</comment>
<evidence type="ECO:0000313" key="1">
    <source>
        <dbReference type="EMBL" id="PKC60927.1"/>
    </source>
</evidence>
<dbReference type="AlphaFoldDB" id="A0A2N0RC86"/>
<dbReference type="VEuPathDB" id="FungiDB:FUN_025095"/>
<dbReference type="EMBL" id="LLXH01001067">
    <property type="protein sequence ID" value="PKC60927.1"/>
    <property type="molecule type" value="Genomic_DNA"/>
</dbReference>
<evidence type="ECO:0008006" key="3">
    <source>
        <dbReference type="Google" id="ProtNLM"/>
    </source>
</evidence>
<proteinExistence type="predicted"/>
<dbReference type="VEuPathDB" id="FungiDB:RhiirA1_467332"/>
<dbReference type="Proteomes" id="UP000232688">
    <property type="component" value="Unassembled WGS sequence"/>
</dbReference>
<reference evidence="1 2" key="1">
    <citation type="submission" date="2017-10" db="EMBL/GenBank/DDBJ databases">
        <title>Extensive intraspecific genome diversity in a model arbuscular mycorrhizal fungus.</title>
        <authorList>
            <person name="Chen E.C.H."/>
            <person name="Morin E."/>
            <person name="Baudet D."/>
            <person name="Noel J."/>
            <person name="Ndikumana S."/>
            <person name="Charron P."/>
            <person name="St-Onge C."/>
            <person name="Giorgi J."/>
            <person name="Grigoriev I.V."/>
            <person name="Roux C."/>
            <person name="Martin F.M."/>
            <person name="Corradi N."/>
        </authorList>
    </citation>
    <scope>NUCLEOTIDE SEQUENCE [LARGE SCALE GENOMIC DNA]</scope>
    <source>
        <strain evidence="1 2">A1</strain>
    </source>
</reference>
<gene>
    <name evidence="1" type="ORF">RhiirA1_467332</name>
</gene>
<evidence type="ECO:0000313" key="2">
    <source>
        <dbReference type="Proteomes" id="UP000232688"/>
    </source>
</evidence>
<sequence>MTCSKIFSGDLPAELTYEVIKYFQNDDYSTLHSCLLVNRLWCLNRLWCRLAIPLLWENPFSINTGNYNFIEIYLHNLNDDDFNTKLNEHNIVNNSLLSNLLFNYTKFLKYLNIRKFILSVNKWLESAIITSNTTNRSNFKVLIDICATIFKIFIENKVNLHVLEIENLSDYYHKCFVNILKLILKNTEFIHNIRNINLFNVSNTLDYYYISQIINLQQNLKKISISDNLFLYHSLLLSKKSDCSNTLTIIIFYKVNFNFKFLWANKIFERLNHLNVLESIHILYCSFNNNFNQQIINLTKPFKLKSLLIDEKSQIGFESSKLLLQKSGDYLENFGLCPSYFSSMIESNELIKLITKYCKNINFFYFTMHEIQFTYQIFNLIENIKQNLNYLSIDVWPDFIGLKSIESTPSSMILQNLGQILPSKLEYLHLRLYFIKASDFEVFLKNSQDTFIKKLSINTGLGQDILPLIKNYIMKKKRVKYLAINDSSKELISLKEVNEFKLYNIEVQRHSDLMIDLYDYIKEIN</sequence>